<dbReference type="Proteomes" id="UP000464751">
    <property type="component" value="Chromosome"/>
</dbReference>
<dbReference type="KEGG" id="apra:G3A50_06650"/>
<reference evidence="2 3" key="1">
    <citation type="submission" date="2020-02" db="EMBL/GenBank/DDBJ databases">
        <authorList>
            <person name="Li G."/>
        </authorList>
    </citation>
    <scope>NUCLEOTIDE SEQUENCE [LARGE SCALE GENOMIC DNA]</scope>
    <source>
        <strain evidence="2 3">DSM 102029</strain>
    </source>
</reference>
<name>A0A6P1YJS9_9HYPH</name>
<feature type="transmembrane region" description="Helical" evidence="1">
    <location>
        <begin position="39"/>
        <end position="59"/>
    </location>
</feature>
<keyword evidence="3" id="KW-1185">Reference proteome</keyword>
<dbReference type="PANTHER" id="PTHR38602:SF1">
    <property type="entry name" value="INNER MEMBRANE PROTEIN"/>
    <property type="match status" value="1"/>
</dbReference>
<dbReference type="PANTHER" id="PTHR38602">
    <property type="entry name" value="INNER MEMBRANE PROTEIN-RELATED"/>
    <property type="match status" value="1"/>
</dbReference>
<dbReference type="InterPro" id="IPR019201">
    <property type="entry name" value="DUF2065"/>
</dbReference>
<accession>A0A6P1YJS9</accession>
<evidence type="ECO:0000313" key="3">
    <source>
        <dbReference type="Proteomes" id="UP000464751"/>
    </source>
</evidence>
<gene>
    <name evidence="2" type="ORF">G3A50_06650</name>
</gene>
<evidence type="ECO:0000256" key="1">
    <source>
        <dbReference type="SAM" id="Phobius"/>
    </source>
</evidence>
<keyword evidence="1" id="KW-0472">Membrane</keyword>
<organism evidence="2 3">
    <name type="scientific">Ancylobacter pratisalsi</name>
    <dbReference type="NCBI Taxonomy" id="1745854"/>
    <lineage>
        <taxon>Bacteria</taxon>
        <taxon>Pseudomonadati</taxon>
        <taxon>Pseudomonadota</taxon>
        <taxon>Alphaproteobacteria</taxon>
        <taxon>Hyphomicrobiales</taxon>
        <taxon>Xanthobacteraceae</taxon>
        <taxon>Ancylobacter</taxon>
    </lineage>
</organism>
<protein>
    <submittedName>
        <fullName evidence="2">DUF2065 domain-containing protein</fullName>
    </submittedName>
</protein>
<proteinExistence type="predicted"/>
<sequence>MADLFVALGLVLVIEGLILAAAPRAVRRAMEAIDQLPDMPLRIAGLVGAVIGVLLVWLIRG</sequence>
<dbReference type="RefSeq" id="WP_163074518.1">
    <property type="nucleotide sequence ID" value="NZ_CP048630.1"/>
</dbReference>
<dbReference type="EMBL" id="CP048630">
    <property type="protein sequence ID" value="QIB33422.1"/>
    <property type="molecule type" value="Genomic_DNA"/>
</dbReference>
<keyword evidence="1" id="KW-1133">Transmembrane helix</keyword>
<dbReference type="AlphaFoldDB" id="A0A6P1YJS9"/>
<evidence type="ECO:0000313" key="2">
    <source>
        <dbReference type="EMBL" id="QIB33422.1"/>
    </source>
</evidence>
<dbReference type="Pfam" id="PF09838">
    <property type="entry name" value="DUF2065"/>
    <property type="match status" value="1"/>
</dbReference>
<keyword evidence="1" id="KW-0812">Transmembrane</keyword>